<accession>A0ABV3ZED3</accession>
<proteinExistence type="predicted"/>
<comment type="caution">
    <text evidence="1">The sequence shown here is derived from an EMBL/GenBank/DDBJ whole genome shotgun (WGS) entry which is preliminary data.</text>
</comment>
<evidence type="ECO:0000313" key="2">
    <source>
        <dbReference type="Proteomes" id="UP001560573"/>
    </source>
</evidence>
<dbReference type="Pfam" id="PF13366">
    <property type="entry name" value="PDDEXK_3"/>
    <property type="match status" value="1"/>
</dbReference>
<reference evidence="1 2" key="1">
    <citation type="submission" date="2023-07" db="EMBL/GenBank/DDBJ databases">
        <authorList>
            <person name="Lian W.-H."/>
        </authorList>
    </citation>
    <scope>NUCLEOTIDE SEQUENCE [LARGE SCALE GENOMIC DNA]</scope>
    <source>
        <strain evidence="1 2">SYSU DXS3180</strain>
    </source>
</reference>
<organism evidence="1 2">
    <name type="scientific">Danxiaibacter flavus</name>
    <dbReference type="NCBI Taxonomy" id="3049108"/>
    <lineage>
        <taxon>Bacteria</taxon>
        <taxon>Pseudomonadati</taxon>
        <taxon>Bacteroidota</taxon>
        <taxon>Chitinophagia</taxon>
        <taxon>Chitinophagales</taxon>
        <taxon>Chitinophagaceae</taxon>
        <taxon>Danxiaibacter</taxon>
    </lineage>
</organism>
<keyword evidence="2" id="KW-1185">Reference proteome</keyword>
<dbReference type="NCBIfam" id="TIGR04256">
    <property type="entry name" value="GxxExxY"/>
    <property type="match status" value="1"/>
</dbReference>
<evidence type="ECO:0000313" key="1">
    <source>
        <dbReference type="EMBL" id="MEX6686764.1"/>
    </source>
</evidence>
<gene>
    <name evidence="1" type="ORF">QTN47_04620</name>
</gene>
<protein>
    <submittedName>
        <fullName evidence="1">GxxExxY protein</fullName>
    </submittedName>
</protein>
<name>A0ABV3ZED3_9BACT</name>
<sequence>MDINAITNKVIGCAIEIHKSLGPGLLESAHEECLAFELMKAGLQIERQAPVPVIYKQIHLNCGYRIDILVEKTLVLELKSVDALAPVHEAQILTYMKFANKPIGLLINFNVLLLKNGIKRFKY</sequence>
<dbReference type="InterPro" id="IPR026350">
    <property type="entry name" value="GxxExxY"/>
</dbReference>
<dbReference type="EMBL" id="JAULBC010000001">
    <property type="protein sequence ID" value="MEX6686764.1"/>
    <property type="molecule type" value="Genomic_DNA"/>
</dbReference>
<dbReference type="Proteomes" id="UP001560573">
    <property type="component" value="Unassembled WGS sequence"/>
</dbReference>
<dbReference type="RefSeq" id="WP_369328160.1">
    <property type="nucleotide sequence ID" value="NZ_JAULBC010000001.1"/>
</dbReference>